<dbReference type="RefSeq" id="WP_086266782.1">
    <property type="nucleotide sequence ID" value="NZ_JAKUND010000019.1"/>
</dbReference>
<feature type="transmembrane region" description="Helical" evidence="1">
    <location>
        <begin position="57"/>
        <end position="76"/>
    </location>
</feature>
<evidence type="ECO:0000313" key="2">
    <source>
        <dbReference type="EMBL" id="QHE90354.1"/>
    </source>
</evidence>
<feature type="transmembrane region" description="Helical" evidence="1">
    <location>
        <begin position="359"/>
        <end position="377"/>
    </location>
</feature>
<feature type="transmembrane region" description="Helical" evidence="1">
    <location>
        <begin position="208"/>
        <end position="230"/>
    </location>
</feature>
<accession>A0A6B9QHR4</accession>
<evidence type="ECO:0000256" key="1">
    <source>
        <dbReference type="SAM" id="Phobius"/>
    </source>
</evidence>
<dbReference type="InterPro" id="IPR049458">
    <property type="entry name" value="EpsG-like"/>
</dbReference>
<reference evidence="2" key="1">
    <citation type="submission" date="2019-07" db="EMBL/GenBank/DDBJ databases">
        <title>Sequence of the Acinetobacter baumannii KL55 capsule biosynthesis gene cluster.</title>
        <authorList>
            <person name="Kenyon J.J."/>
            <person name="Hall R.M."/>
            <person name="Holt K.E."/>
            <person name="Baker S."/>
        </authorList>
    </citation>
    <scope>NUCLEOTIDE SEQUENCE</scope>
    <source>
        <strain evidence="2">BAL_309</strain>
    </source>
</reference>
<dbReference type="AlphaFoldDB" id="A0A6B9QHR4"/>
<dbReference type="EMBL" id="MN148383">
    <property type="protein sequence ID" value="QHE90354.1"/>
    <property type="molecule type" value="Genomic_DNA"/>
</dbReference>
<protein>
    <submittedName>
        <fullName evidence="2">Wzy</fullName>
    </submittedName>
</protein>
<gene>
    <name evidence="2" type="primary">wzy</name>
</gene>
<feature type="transmembrane region" description="Helical" evidence="1">
    <location>
        <begin position="242"/>
        <end position="265"/>
    </location>
</feature>
<feature type="transmembrane region" description="Helical" evidence="1">
    <location>
        <begin position="336"/>
        <end position="352"/>
    </location>
</feature>
<feature type="transmembrane region" description="Helical" evidence="1">
    <location>
        <begin position="171"/>
        <end position="196"/>
    </location>
</feature>
<organism evidence="2">
    <name type="scientific">Acinetobacter baumannii</name>
    <dbReference type="NCBI Taxonomy" id="470"/>
    <lineage>
        <taxon>Bacteria</taxon>
        <taxon>Pseudomonadati</taxon>
        <taxon>Pseudomonadota</taxon>
        <taxon>Gammaproteobacteria</taxon>
        <taxon>Moraxellales</taxon>
        <taxon>Moraxellaceae</taxon>
        <taxon>Acinetobacter</taxon>
        <taxon>Acinetobacter calcoaceticus/baumannii complex</taxon>
    </lineage>
</organism>
<keyword evidence="1" id="KW-0812">Transmembrane</keyword>
<feature type="transmembrane region" description="Helical" evidence="1">
    <location>
        <begin position="132"/>
        <end position="150"/>
    </location>
</feature>
<keyword evidence="1" id="KW-0472">Membrane</keyword>
<name>A0A6B9QHR4_ACIBA</name>
<keyword evidence="1" id="KW-1133">Transmembrane helix</keyword>
<dbReference type="Pfam" id="PF14897">
    <property type="entry name" value="EpsG"/>
    <property type="match status" value="1"/>
</dbReference>
<sequence length="412" mass="47662">MYAELRYDIRNIGFYFVSIIFIVVAFFAIGFSPVFGFIYCLIALSLGIGKTLIVRSFYSLGAVFSCAVVAASKNYATYNPSDDFSNNYWPVYQDLVNSKSFFDNVFADNYEYFLGFYLKILTYINGTPFNQAQLMFVICFSVLVLFYIWLEALGLKRVASDKKSLCVAMSIGLFQFLITLQYVRQIFALVFILYAVTFLLEKNKRKALIFFFLACISHTTSIILFPLYILIMKKGKRVTINIAILGGVIAVLFFGIVNFLSALSFGAQFFYKLSYYLQVGDRSNSLAGFKFLIPSLILSKFFFSKNEYLESWKAFQINGAILFSALFFIPELPLRLFGLLIMILPGYLFFLSSYRIGNFFRVIIILYFIFYGYRLIIRDYISLSGTEGDFMGLWYSYPWMGDHLFYYMRSLF</sequence>
<proteinExistence type="predicted"/>
<feature type="transmembrane region" description="Helical" evidence="1">
    <location>
        <begin position="12"/>
        <end position="45"/>
    </location>
</feature>